<keyword evidence="4 7" id="KW-0238">DNA-binding</keyword>
<dbReference type="PROSITE" id="PS51755">
    <property type="entry name" value="OMPR_PHOB"/>
    <property type="match status" value="1"/>
</dbReference>
<dbReference type="InterPro" id="IPR005158">
    <property type="entry name" value="BTAD"/>
</dbReference>
<name>A0ABW7UJA1_9ACTN</name>
<dbReference type="SUPFAM" id="SSF48452">
    <property type="entry name" value="TPR-like"/>
    <property type="match status" value="3"/>
</dbReference>
<comment type="similarity">
    <text evidence="1">Belongs to the AfsR/DnrI/RedD regulatory family.</text>
</comment>
<evidence type="ECO:0000313" key="11">
    <source>
        <dbReference type="Proteomes" id="UP001611339"/>
    </source>
</evidence>
<dbReference type="Pfam" id="PF13181">
    <property type="entry name" value="TPR_8"/>
    <property type="match status" value="1"/>
</dbReference>
<dbReference type="SMART" id="SM00028">
    <property type="entry name" value="TPR"/>
    <property type="match status" value="5"/>
</dbReference>
<dbReference type="PANTHER" id="PTHR35807:SF1">
    <property type="entry name" value="TRANSCRIPTIONAL REGULATOR REDD"/>
    <property type="match status" value="1"/>
</dbReference>
<dbReference type="SMART" id="SM01043">
    <property type="entry name" value="BTAD"/>
    <property type="match status" value="1"/>
</dbReference>
<dbReference type="PRINTS" id="PR00364">
    <property type="entry name" value="DISEASERSIST"/>
</dbReference>
<feature type="region of interest" description="Disordered" evidence="8">
    <location>
        <begin position="1027"/>
        <end position="1054"/>
    </location>
</feature>
<feature type="repeat" description="TPR" evidence="6">
    <location>
        <begin position="879"/>
        <end position="912"/>
    </location>
</feature>
<gene>
    <name evidence="10" type="ORF">ACH407_34260</name>
</gene>
<dbReference type="Proteomes" id="UP001611339">
    <property type="component" value="Unassembled WGS sequence"/>
</dbReference>
<feature type="region of interest" description="Disordered" evidence="8">
    <location>
        <begin position="272"/>
        <end position="355"/>
    </location>
</feature>
<dbReference type="CDD" id="cd15831">
    <property type="entry name" value="BTAD"/>
    <property type="match status" value="1"/>
</dbReference>
<dbReference type="Pfam" id="PF03704">
    <property type="entry name" value="BTAD"/>
    <property type="match status" value="1"/>
</dbReference>
<keyword evidence="2" id="KW-0902">Two-component regulatory system</keyword>
<comment type="caution">
    <text evidence="10">The sequence shown here is derived from an EMBL/GenBank/DDBJ whole genome shotgun (WGS) entry which is preliminary data.</text>
</comment>
<dbReference type="SUPFAM" id="SSF46894">
    <property type="entry name" value="C-terminal effector domain of the bipartite response regulators"/>
    <property type="match status" value="1"/>
</dbReference>
<evidence type="ECO:0000259" key="9">
    <source>
        <dbReference type="PROSITE" id="PS51755"/>
    </source>
</evidence>
<dbReference type="InterPro" id="IPR016032">
    <property type="entry name" value="Sig_transdc_resp-reg_C-effctor"/>
</dbReference>
<dbReference type="Pfam" id="PF13424">
    <property type="entry name" value="TPR_12"/>
    <property type="match status" value="1"/>
</dbReference>
<dbReference type="Gene3D" id="3.40.50.300">
    <property type="entry name" value="P-loop containing nucleotide triphosphate hydrolases"/>
    <property type="match status" value="1"/>
</dbReference>
<keyword evidence="6" id="KW-0802">TPR repeat</keyword>
<dbReference type="Pfam" id="PF00486">
    <property type="entry name" value="Trans_reg_C"/>
    <property type="match status" value="1"/>
</dbReference>
<dbReference type="InterPro" id="IPR051677">
    <property type="entry name" value="AfsR-DnrI-RedD_regulator"/>
</dbReference>
<evidence type="ECO:0000256" key="5">
    <source>
        <dbReference type="ARBA" id="ARBA00023163"/>
    </source>
</evidence>
<feature type="domain" description="OmpR/PhoB-type" evidence="9">
    <location>
        <begin position="9"/>
        <end position="112"/>
    </location>
</feature>
<dbReference type="EMBL" id="JBIRUI010000024">
    <property type="protein sequence ID" value="MFI1718609.1"/>
    <property type="molecule type" value="Genomic_DNA"/>
</dbReference>
<dbReference type="PROSITE" id="PS50005">
    <property type="entry name" value="TPR"/>
    <property type="match status" value="1"/>
</dbReference>
<dbReference type="InterPro" id="IPR036388">
    <property type="entry name" value="WH-like_DNA-bd_sf"/>
</dbReference>
<dbReference type="Gene3D" id="1.25.40.10">
    <property type="entry name" value="Tetratricopeptide repeat domain"/>
    <property type="match status" value="2"/>
</dbReference>
<dbReference type="InterPro" id="IPR011990">
    <property type="entry name" value="TPR-like_helical_dom_sf"/>
</dbReference>
<keyword evidence="11" id="KW-1185">Reference proteome</keyword>
<dbReference type="InterPro" id="IPR019734">
    <property type="entry name" value="TPR_rpt"/>
</dbReference>
<organism evidence="10 11">
    <name type="scientific">Streptomyces litmocidini</name>
    <dbReference type="NCBI Taxonomy" id="67318"/>
    <lineage>
        <taxon>Bacteria</taxon>
        <taxon>Bacillati</taxon>
        <taxon>Actinomycetota</taxon>
        <taxon>Actinomycetes</taxon>
        <taxon>Kitasatosporales</taxon>
        <taxon>Streptomycetaceae</taxon>
        <taxon>Streptomyces</taxon>
    </lineage>
</organism>
<evidence type="ECO:0000256" key="6">
    <source>
        <dbReference type="PROSITE-ProRule" id="PRU00339"/>
    </source>
</evidence>
<feature type="DNA-binding region" description="OmpR/PhoB-type" evidence="7">
    <location>
        <begin position="9"/>
        <end position="112"/>
    </location>
</feature>
<sequence length="1054" mass="111795">MEPTGRGAGPAGASGPLRIDLLGPVRALRGDVPIDLGPVRRQAVLAALVLRAPGFVTYRQLLDDVWGAEPPGTGHRVLPSYVYALRRALDAPDSGPDRSVIGGGRGGYRFEPGGARTDLAELAEQADRGRRAKAAGDLAAALDAVGRALALLRGEPLPGLPGPLADTERQRLARLRRALHQEHAECLVLLGRHAEALDGLMAAPLALPYDEPLAALRMRALYGSGRQAEALAVYGDTRARLLDELGVEPGEDLRRVHQAVLRRDDALLLGRVPVPRGEAAPGGAGHRDTDGNDEEQARPNANTQEPTRPDANGNTREPARPGPDEDTGETVRPGIDLPRPHPPSHPRPRRNELPGDTACLVGREAELAVLTAAVHPGAVSVMTVDGTAGVGKTALVVRAAWTLADEHPDGCLFVDLEAYGAADEDARPHRALRRLLRTVRGGDEELLPGSGDMDAGDDPAELVTAWRAATSGLRLLLVVDGARSAEQVRPLLPAGPGSRVLVAGRQRLPGLDAEVRLTVEPLDTGDAVGLLRTLLGESRADREPEAALELARRCAGLPLALRIAGARLQNRPSWTLAFLAGRMSDDVRGLGELRAEDRSVEAAFRLSYDRLEPELRRGFRALGAVPTVRFDGLGLAAALGRPRAHAEGILEDLVDASLVQEPHPGRYRLHDLVRAHARQLAAAVPEEAAADRAAVLRLYTTAGRTAGDWGPETFPAVPGAAGSPFGGQREASEWLDAAGGELLDVVAAAAASGAHDHACLLAEALVDHQLRRGHHHEARAALELALPCAETAGDRRLSSALRNCMGVVDIHRGRFRQAHTWFTEALRHARGQGDPRNEARAIAGTGVALWPLGRVEEAVGLLSRALELAAGLGDDWLTGVSTCNLGAIHALRGRHEEALDHYGAALALAEKNGRPRTIAQSLCFVADAHLALGRHAESAALLRRATELAEEAGDMMLRAAALSQLAAAEHGRGRLRAAVDTHHEALSTLTEHSSTWLEMEIRIRLGGTYAAAGRRAEAHREFRTALSLPGAGDHPGQYDRARAGLTGTGDAPSR</sequence>
<evidence type="ECO:0000256" key="8">
    <source>
        <dbReference type="SAM" id="MobiDB-lite"/>
    </source>
</evidence>
<dbReference type="SUPFAM" id="SSF52540">
    <property type="entry name" value="P-loop containing nucleoside triphosphate hydrolases"/>
    <property type="match status" value="1"/>
</dbReference>
<proteinExistence type="inferred from homology"/>
<reference evidence="10 11" key="1">
    <citation type="submission" date="2024-10" db="EMBL/GenBank/DDBJ databases">
        <title>The Natural Products Discovery Center: Release of the First 8490 Sequenced Strains for Exploring Actinobacteria Biosynthetic Diversity.</title>
        <authorList>
            <person name="Kalkreuter E."/>
            <person name="Kautsar S.A."/>
            <person name="Yang D."/>
            <person name="Bader C.D."/>
            <person name="Teijaro C.N."/>
            <person name="Fluegel L."/>
            <person name="Davis C.M."/>
            <person name="Simpson J.R."/>
            <person name="Lauterbach L."/>
            <person name="Steele A.D."/>
            <person name="Gui C."/>
            <person name="Meng S."/>
            <person name="Li G."/>
            <person name="Viehrig K."/>
            <person name="Ye F."/>
            <person name="Su P."/>
            <person name="Kiefer A.F."/>
            <person name="Nichols A."/>
            <person name="Cepeda A.J."/>
            <person name="Yan W."/>
            <person name="Fan B."/>
            <person name="Jiang Y."/>
            <person name="Adhikari A."/>
            <person name="Zheng C.-J."/>
            <person name="Schuster L."/>
            <person name="Cowan T.M."/>
            <person name="Smanski M.J."/>
            <person name="Chevrette M.G."/>
            <person name="De Carvalho L.P.S."/>
            <person name="Shen B."/>
        </authorList>
    </citation>
    <scope>NUCLEOTIDE SEQUENCE [LARGE SCALE GENOMIC DNA]</scope>
    <source>
        <strain evidence="10 11">NPDC020602</strain>
    </source>
</reference>
<dbReference type="InterPro" id="IPR001867">
    <property type="entry name" value="OmpR/PhoB-type_DNA-bd"/>
</dbReference>
<evidence type="ECO:0000256" key="1">
    <source>
        <dbReference type="ARBA" id="ARBA00005820"/>
    </source>
</evidence>
<evidence type="ECO:0000256" key="2">
    <source>
        <dbReference type="ARBA" id="ARBA00023012"/>
    </source>
</evidence>
<accession>A0ABW7UJA1</accession>
<evidence type="ECO:0000256" key="7">
    <source>
        <dbReference type="PROSITE-ProRule" id="PRU01091"/>
    </source>
</evidence>
<dbReference type="InterPro" id="IPR027417">
    <property type="entry name" value="P-loop_NTPase"/>
</dbReference>
<evidence type="ECO:0000256" key="3">
    <source>
        <dbReference type="ARBA" id="ARBA00023015"/>
    </source>
</evidence>
<dbReference type="Gene3D" id="1.10.10.10">
    <property type="entry name" value="Winged helix-like DNA-binding domain superfamily/Winged helix DNA-binding domain"/>
    <property type="match status" value="2"/>
</dbReference>
<dbReference type="SMART" id="SM00862">
    <property type="entry name" value="Trans_reg_C"/>
    <property type="match status" value="1"/>
</dbReference>
<keyword evidence="5" id="KW-0804">Transcription</keyword>
<evidence type="ECO:0000256" key="4">
    <source>
        <dbReference type="ARBA" id="ARBA00023125"/>
    </source>
</evidence>
<keyword evidence="3" id="KW-0805">Transcription regulation</keyword>
<dbReference type="PANTHER" id="PTHR35807">
    <property type="entry name" value="TRANSCRIPTIONAL REGULATOR REDD-RELATED"/>
    <property type="match status" value="1"/>
</dbReference>
<evidence type="ECO:0000313" key="10">
    <source>
        <dbReference type="EMBL" id="MFI1718609.1"/>
    </source>
</evidence>
<dbReference type="RefSeq" id="WP_398713253.1">
    <property type="nucleotide sequence ID" value="NZ_JBIRUI010000024.1"/>
</dbReference>
<protein>
    <submittedName>
        <fullName evidence="10">AfsR/SARP family transcriptional regulator</fullName>
    </submittedName>
</protein>